<dbReference type="InterPro" id="IPR036938">
    <property type="entry name" value="PAP2/HPO_sf"/>
</dbReference>
<dbReference type="SMART" id="SM00014">
    <property type="entry name" value="acidPPc"/>
    <property type="match status" value="1"/>
</dbReference>
<feature type="transmembrane region" description="Helical" evidence="1">
    <location>
        <begin position="27"/>
        <end position="50"/>
    </location>
</feature>
<feature type="transmembrane region" description="Helical" evidence="1">
    <location>
        <begin position="162"/>
        <end position="180"/>
    </location>
</feature>
<feature type="transmembrane region" description="Helical" evidence="1">
    <location>
        <begin position="57"/>
        <end position="75"/>
    </location>
</feature>
<feature type="transmembrane region" description="Helical" evidence="1">
    <location>
        <begin position="108"/>
        <end position="129"/>
    </location>
</feature>
<dbReference type="Proteomes" id="UP000829476">
    <property type="component" value="Chromosome"/>
</dbReference>
<evidence type="ECO:0000313" key="4">
    <source>
        <dbReference type="Proteomes" id="UP000829476"/>
    </source>
</evidence>
<dbReference type="RefSeq" id="WP_242935994.1">
    <property type="nucleotide sequence ID" value="NZ_CP094326.1"/>
</dbReference>
<reference evidence="3 4" key="1">
    <citation type="journal article" date="2018" name="Int. J. Syst. Evol. Microbiol.">
        <title>Zhouia spongiae sp. nov., isolated from a marine sponge.</title>
        <authorList>
            <person name="Zhuang L."/>
            <person name="Lin B."/>
            <person name="Qin F."/>
            <person name="Luo L."/>
        </authorList>
    </citation>
    <scope>NUCLEOTIDE SEQUENCE [LARGE SCALE GENOMIC DNA]</scope>
    <source>
        <strain evidence="3 4">HN-Y44</strain>
    </source>
</reference>
<keyword evidence="1" id="KW-0472">Membrane</keyword>
<dbReference type="PANTHER" id="PTHR14969:SF13">
    <property type="entry name" value="AT30094P"/>
    <property type="match status" value="1"/>
</dbReference>
<dbReference type="EMBL" id="CP094326">
    <property type="protein sequence ID" value="UNY97582.1"/>
    <property type="molecule type" value="Genomic_DNA"/>
</dbReference>
<evidence type="ECO:0000256" key="1">
    <source>
        <dbReference type="SAM" id="Phobius"/>
    </source>
</evidence>
<name>A0ABY3YIB7_9FLAO</name>
<keyword evidence="1" id="KW-1133">Transmembrane helix</keyword>
<gene>
    <name evidence="3" type="ORF">MQE36_10850</name>
</gene>
<organism evidence="3 4">
    <name type="scientific">Zhouia spongiae</name>
    <dbReference type="NCBI Taxonomy" id="2202721"/>
    <lineage>
        <taxon>Bacteria</taxon>
        <taxon>Pseudomonadati</taxon>
        <taxon>Bacteroidota</taxon>
        <taxon>Flavobacteriia</taxon>
        <taxon>Flavobacteriales</taxon>
        <taxon>Flavobacteriaceae</taxon>
        <taxon>Zhouia</taxon>
    </lineage>
</organism>
<dbReference type="Pfam" id="PF01569">
    <property type="entry name" value="PAP2"/>
    <property type="match status" value="1"/>
</dbReference>
<feature type="transmembrane region" description="Helical" evidence="1">
    <location>
        <begin position="136"/>
        <end position="156"/>
    </location>
</feature>
<evidence type="ECO:0000259" key="2">
    <source>
        <dbReference type="SMART" id="SM00014"/>
    </source>
</evidence>
<dbReference type="PANTHER" id="PTHR14969">
    <property type="entry name" value="SPHINGOSINE-1-PHOSPHATE PHOSPHOHYDROLASE"/>
    <property type="match status" value="1"/>
</dbReference>
<feature type="domain" description="Phosphatidic acid phosphatase type 2/haloperoxidase" evidence="2">
    <location>
        <begin position="60"/>
        <end position="177"/>
    </location>
</feature>
<proteinExistence type="predicted"/>
<keyword evidence="4" id="KW-1185">Reference proteome</keyword>
<evidence type="ECO:0000313" key="3">
    <source>
        <dbReference type="EMBL" id="UNY97582.1"/>
    </source>
</evidence>
<dbReference type="SUPFAM" id="SSF48317">
    <property type="entry name" value="Acid phosphatase/Vanadium-dependent haloperoxidase"/>
    <property type="match status" value="1"/>
</dbReference>
<dbReference type="InterPro" id="IPR000326">
    <property type="entry name" value="PAP2/HPO"/>
</dbReference>
<protein>
    <submittedName>
        <fullName evidence="3">Phosphatase PAP2 family protein</fullName>
    </submittedName>
</protein>
<dbReference type="Gene3D" id="1.20.144.10">
    <property type="entry name" value="Phosphatidic acid phosphatase type 2/haloperoxidase"/>
    <property type="match status" value="1"/>
</dbReference>
<sequence length="190" mass="21801">MLDKLIHLDQQLFLYLNNLGSPQWDGFWMFITDKWSSIPLYIALLGLCVWRFGWKKTFLVLGSVALMIAATDQLANLFKYGFERLRPCHDAVVYDYMRLVKTSCGGKFGYFSAHAANSFAVATFFSILFRNSLKWIPVLLLVWALVVAYSRIYIGVHYPLDVITGISIGLLTGWFFQVVFQKVSNKLNFS</sequence>
<keyword evidence="1" id="KW-0812">Transmembrane</keyword>
<accession>A0ABY3YIB7</accession>